<evidence type="ECO:0000313" key="4">
    <source>
        <dbReference type="EMBL" id="KAG2961070.1"/>
    </source>
</evidence>
<reference evidence="1" key="2">
    <citation type="submission" date="2018-10" db="EMBL/GenBank/DDBJ databases">
        <title>Effector identification in a new, highly contiguous assembly of the strawberry crown rot pathogen Phytophthora cactorum.</title>
        <authorList>
            <person name="Armitage A.D."/>
            <person name="Nellist C.F."/>
            <person name="Bates H."/>
            <person name="Vickerstaff R.J."/>
            <person name="Harrison R.J."/>
        </authorList>
    </citation>
    <scope>NUCLEOTIDE SEQUENCE</scope>
    <source>
        <strain evidence="1">15-7</strain>
        <strain evidence="2">4032</strain>
        <strain evidence="3">4040</strain>
        <strain evidence="4">P415</strain>
        <strain evidence="5">P421</strain>
    </source>
</reference>
<dbReference type="Proteomes" id="UP000697107">
    <property type="component" value="Unassembled WGS sequence"/>
</dbReference>
<dbReference type="Proteomes" id="UP000251314">
    <property type="component" value="Unassembled WGS sequence"/>
</dbReference>
<evidence type="ECO:0000313" key="6">
    <source>
        <dbReference type="EMBL" id="RAW23943.1"/>
    </source>
</evidence>
<protein>
    <submittedName>
        <fullName evidence="6">Uncharacterized protein</fullName>
    </submittedName>
</protein>
<evidence type="ECO:0000313" key="7">
    <source>
        <dbReference type="Proteomes" id="UP000251314"/>
    </source>
</evidence>
<dbReference type="VEuPathDB" id="FungiDB:PC110_g19630"/>
<proteinExistence type="predicted"/>
<comment type="caution">
    <text evidence="6">The sequence shown here is derived from an EMBL/GenBank/DDBJ whole genome shotgun (WGS) entry which is preliminary data.</text>
</comment>
<dbReference type="EMBL" id="RCMG01001609">
    <property type="protein sequence ID" value="KAG2823479.1"/>
    <property type="molecule type" value="Genomic_DNA"/>
</dbReference>
<dbReference type="Proteomes" id="UP000735874">
    <property type="component" value="Unassembled WGS sequence"/>
</dbReference>
<sequence>MVILTYVNDKKYGYLCNYASDPVLTFGATKVWYTLDTAPQDYILPELKKLVLDEALDTGDIGGIVMLLVLDKCGMGNNKGSECEFTGQFVLVETFLNLLGVEDMLIKNKWMEDAGAAAVPRVAISLEQLADGFYSLCHSAF</sequence>
<dbReference type="STRING" id="29920.A0A329RGQ4"/>
<dbReference type="Proteomes" id="UP000774804">
    <property type="component" value="Unassembled WGS sequence"/>
</dbReference>
<gene>
    <name evidence="6" type="ORF">PC110_g19630</name>
    <name evidence="1" type="ORF">PC113_g22177</name>
    <name evidence="2" type="ORF">PC115_g22060</name>
    <name evidence="3" type="ORF">PC117_g24615</name>
    <name evidence="4" type="ORF">PC118_g22163</name>
    <name evidence="5" type="ORF">PC129_g21665</name>
</gene>
<dbReference type="AlphaFoldDB" id="A0A329RGQ4"/>
<organism evidence="6 7">
    <name type="scientific">Phytophthora cactorum</name>
    <dbReference type="NCBI Taxonomy" id="29920"/>
    <lineage>
        <taxon>Eukaryota</taxon>
        <taxon>Sar</taxon>
        <taxon>Stramenopiles</taxon>
        <taxon>Oomycota</taxon>
        <taxon>Peronosporomycetes</taxon>
        <taxon>Peronosporales</taxon>
        <taxon>Peronosporaceae</taxon>
        <taxon>Phytophthora</taxon>
    </lineage>
</organism>
<name>A0A329RGQ4_9STRA</name>
<keyword evidence="7" id="KW-1185">Reference proteome</keyword>
<dbReference type="Proteomes" id="UP000760860">
    <property type="component" value="Unassembled WGS sequence"/>
</dbReference>
<dbReference type="Proteomes" id="UP000736787">
    <property type="component" value="Unassembled WGS sequence"/>
</dbReference>
<dbReference type="EMBL" id="MJFZ01000963">
    <property type="protein sequence ID" value="RAW23943.1"/>
    <property type="molecule type" value="Genomic_DNA"/>
</dbReference>
<evidence type="ECO:0000313" key="5">
    <source>
        <dbReference type="EMBL" id="KAG3206726.1"/>
    </source>
</evidence>
<dbReference type="EMBL" id="RCMI01001705">
    <property type="protein sequence ID" value="KAG2882068.1"/>
    <property type="molecule type" value="Genomic_DNA"/>
</dbReference>
<evidence type="ECO:0000313" key="1">
    <source>
        <dbReference type="EMBL" id="KAG2823479.1"/>
    </source>
</evidence>
<dbReference type="OrthoDB" id="112139at2759"/>
<dbReference type="EMBL" id="RCMV01001796">
    <property type="protein sequence ID" value="KAG3206726.1"/>
    <property type="molecule type" value="Genomic_DNA"/>
</dbReference>
<dbReference type="EMBL" id="RCML01001665">
    <property type="protein sequence ID" value="KAG2961070.1"/>
    <property type="molecule type" value="Genomic_DNA"/>
</dbReference>
<evidence type="ECO:0000313" key="3">
    <source>
        <dbReference type="EMBL" id="KAG2889830.1"/>
    </source>
</evidence>
<evidence type="ECO:0000313" key="2">
    <source>
        <dbReference type="EMBL" id="KAG2882068.1"/>
    </source>
</evidence>
<accession>A0A329RGQ4</accession>
<reference evidence="6 7" key="1">
    <citation type="submission" date="2018-01" db="EMBL/GenBank/DDBJ databases">
        <title>Draft genome of the strawberry crown rot pathogen Phytophthora cactorum.</title>
        <authorList>
            <person name="Armitage A.D."/>
            <person name="Lysoe E."/>
            <person name="Nellist C.F."/>
            <person name="Harrison R.J."/>
            <person name="Brurberg M.B."/>
        </authorList>
    </citation>
    <scope>NUCLEOTIDE SEQUENCE [LARGE SCALE GENOMIC DNA]</scope>
    <source>
        <strain evidence="6 7">10300</strain>
    </source>
</reference>
<dbReference type="EMBL" id="RCMK01001695">
    <property type="protein sequence ID" value="KAG2889830.1"/>
    <property type="molecule type" value="Genomic_DNA"/>
</dbReference>